<sequence length="349" mass="40155">MFARGERLTNCLRISLLGIIFILLSSSESFASPPNKFNQLILAKSSLESKFGVRFVECFPFKENIGFTEDQIQLIEQCLAGVQLFESALNKVPNPEIHSVGISTRFLRTGGFSTILIPWDASLEKVMSFLRAKVSKAEQERFLEKISTLKRKINKKFRIFSLYCSQRISNEQCMSGYKQLASIETIPNAKPIQWQEIILDDRQGLGKDSHSFRIKYDASPKEIHKSLQQDPQSVWLPRKKMYENIKSKYKQAFEKKLQVATYFCSTELTEKNCLDGVTTLSKASKNQDMRMKPWGEVSIEKYNTFIKDDFDVSIRFDLSVDELVTYFLSKANRVEATENAVLAEKLEKR</sequence>
<organism evidence="1">
    <name type="scientific">marine metagenome</name>
    <dbReference type="NCBI Taxonomy" id="408172"/>
    <lineage>
        <taxon>unclassified sequences</taxon>
        <taxon>metagenomes</taxon>
        <taxon>ecological metagenomes</taxon>
    </lineage>
</organism>
<proteinExistence type="predicted"/>
<dbReference type="EMBL" id="UINC01056182">
    <property type="protein sequence ID" value="SVB75912.1"/>
    <property type="molecule type" value="Genomic_DNA"/>
</dbReference>
<protein>
    <submittedName>
        <fullName evidence="1">Uncharacterized protein</fullName>
    </submittedName>
</protein>
<evidence type="ECO:0000313" key="1">
    <source>
        <dbReference type="EMBL" id="SVB75912.1"/>
    </source>
</evidence>
<feature type="non-terminal residue" evidence="1">
    <location>
        <position position="349"/>
    </location>
</feature>
<accession>A0A382GM01</accession>
<gene>
    <name evidence="1" type="ORF">METZ01_LOCUS228766</name>
</gene>
<reference evidence="1" key="1">
    <citation type="submission" date="2018-05" db="EMBL/GenBank/DDBJ databases">
        <authorList>
            <person name="Lanie J.A."/>
            <person name="Ng W.-L."/>
            <person name="Kazmierczak K.M."/>
            <person name="Andrzejewski T.M."/>
            <person name="Davidsen T.M."/>
            <person name="Wayne K.J."/>
            <person name="Tettelin H."/>
            <person name="Glass J.I."/>
            <person name="Rusch D."/>
            <person name="Podicherti R."/>
            <person name="Tsui H.-C.T."/>
            <person name="Winkler M.E."/>
        </authorList>
    </citation>
    <scope>NUCLEOTIDE SEQUENCE</scope>
</reference>
<dbReference type="AlphaFoldDB" id="A0A382GM01"/>
<name>A0A382GM01_9ZZZZ</name>